<accession>A0A0C2CRX1</accession>
<gene>
    <name evidence="2" type="ORF">DB30_01517</name>
</gene>
<keyword evidence="1" id="KW-0732">Signal</keyword>
<feature type="signal peptide" evidence="1">
    <location>
        <begin position="1"/>
        <end position="21"/>
    </location>
</feature>
<sequence length="91" mass="9634">MTKYLLPLCAALLFLPTVALAAPATTNDEGATVKNVGPDREIIFGIDDEIEGEVLKPGGVDVGGSVAKKHASMIGIRGEFIDKMIFLSFDI</sequence>
<proteinExistence type="predicted"/>
<organism evidence="2 3">
    <name type="scientific">Enhygromyxa salina</name>
    <dbReference type="NCBI Taxonomy" id="215803"/>
    <lineage>
        <taxon>Bacteria</taxon>
        <taxon>Pseudomonadati</taxon>
        <taxon>Myxococcota</taxon>
        <taxon>Polyangia</taxon>
        <taxon>Nannocystales</taxon>
        <taxon>Nannocystaceae</taxon>
        <taxon>Enhygromyxa</taxon>
    </lineage>
</organism>
<comment type="caution">
    <text evidence="2">The sequence shown here is derived from an EMBL/GenBank/DDBJ whole genome shotgun (WGS) entry which is preliminary data.</text>
</comment>
<reference evidence="2 3" key="1">
    <citation type="submission" date="2014-12" db="EMBL/GenBank/DDBJ databases">
        <title>Genome assembly of Enhygromyxa salina DSM 15201.</title>
        <authorList>
            <person name="Sharma G."/>
            <person name="Subramanian S."/>
        </authorList>
    </citation>
    <scope>NUCLEOTIDE SEQUENCE [LARGE SCALE GENOMIC DNA]</scope>
    <source>
        <strain evidence="2 3">DSM 15201</strain>
    </source>
</reference>
<name>A0A0C2CRX1_9BACT</name>
<evidence type="ECO:0000313" key="3">
    <source>
        <dbReference type="Proteomes" id="UP000031599"/>
    </source>
</evidence>
<dbReference type="AlphaFoldDB" id="A0A0C2CRX1"/>
<protein>
    <submittedName>
        <fullName evidence="2">Uncharacterized protein</fullName>
    </submittedName>
</protein>
<dbReference type="Proteomes" id="UP000031599">
    <property type="component" value="Unassembled WGS sequence"/>
</dbReference>
<evidence type="ECO:0000313" key="2">
    <source>
        <dbReference type="EMBL" id="KIG12395.1"/>
    </source>
</evidence>
<evidence type="ECO:0000256" key="1">
    <source>
        <dbReference type="SAM" id="SignalP"/>
    </source>
</evidence>
<feature type="chain" id="PRO_5002163816" evidence="1">
    <location>
        <begin position="22"/>
        <end position="91"/>
    </location>
</feature>
<dbReference type="EMBL" id="JMCC02000133">
    <property type="protein sequence ID" value="KIG12395.1"/>
    <property type="molecule type" value="Genomic_DNA"/>
</dbReference>
<dbReference type="RefSeq" id="WP_052557818.1">
    <property type="nucleotide sequence ID" value="NZ_JMCC02000133.1"/>
</dbReference>